<dbReference type="PIRSF" id="PIRSF002741">
    <property type="entry name" value="MppA"/>
    <property type="match status" value="1"/>
</dbReference>
<dbReference type="PANTHER" id="PTHR30290">
    <property type="entry name" value="PERIPLASMIC BINDING COMPONENT OF ABC TRANSPORTER"/>
    <property type="match status" value="1"/>
</dbReference>
<accession>A0ABV5AB31</accession>
<protein>
    <submittedName>
        <fullName evidence="7">ABC transporter substrate-binding protein</fullName>
    </submittedName>
</protein>
<gene>
    <name evidence="7" type="ORF">KKP3000_002741</name>
</gene>
<evidence type="ECO:0000256" key="2">
    <source>
        <dbReference type="ARBA" id="ARBA00022448"/>
    </source>
</evidence>
<proteinExistence type="inferred from homology"/>
<evidence type="ECO:0000313" key="8">
    <source>
        <dbReference type="Proteomes" id="UP001579974"/>
    </source>
</evidence>
<feature type="chain" id="PRO_5046633247" evidence="5">
    <location>
        <begin position="28"/>
        <end position="562"/>
    </location>
</feature>
<evidence type="ECO:0000259" key="6">
    <source>
        <dbReference type="Pfam" id="PF00496"/>
    </source>
</evidence>
<dbReference type="InterPro" id="IPR039424">
    <property type="entry name" value="SBP_5"/>
</dbReference>
<feature type="region of interest" description="Disordered" evidence="4">
    <location>
        <begin position="27"/>
        <end position="50"/>
    </location>
</feature>
<dbReference type="Gene3D" id="3.10.105.10">
    <property type="entry name" value="Dipeptide-binding Protein, Domain 3"/>
    <property type="match status" value="1"/>
</dbReference>
<dbReference type="Pfam" id="PF00496">
    <property type="entry name" value="SBP_bac_5"/>
    <property type="match status" value="1"/>
</dbReference>
<dbReference type="PROSITE" id="PS51257">
    <property type="entry name" value="PROKAR_LIPOPROTEIN"/>
    <property type="match status" value="1"/>
</dbReference>
<comment type="similarity">
    <text evidence="1">Belongs to the bacterial solute-binding protein 5 family.</text>
</comment>
<evidence type="ECO:0000256" key="1">
    <source>
        <dbReference type="ARBA" id="ARBA00005695"/>
    </source>
</evidence>
<comment type="caution">
    <text evidence="7">The sequence shown here is derived from an EMBL/GenBank/DDBJ whole genome shotgun (WGS) entry which is preliminary data.</text>
</comment>
<dbReference type="Proteomes" id="UP001579974">
    <property type="component" value="Unassembled WGS sequence"/>
</dbReference>
<dbReference type="SUPFAM" id="SSF53850">
    <property type="entry name" value="Periplasmic binding protein-like II"/>
    <property type="match status" value="1"/>
</dbReference>
<feature type="compositionally biased region" description="Low complexity" evidence="4">
    <location>
        <begin position="27"/>
        <end position="41"/>
    </location>
</feature>
<dbReference type="Gene3D" id="3.90.76.10">
    <property type="entry name" value="Dipeptide-binding Protein, Domain 1"/>
    <property type="match status" value="1"/>
</dbReference>
<keyword evidence="3 5" id="KW-0732">Signal</keyword>
<dbReference type="InterPro" id="IPR030678">
    <property type="entry name" value="Peptide/Ni-bd"/>
</dbReference>
<dbReference type="InterPro" id="IPR000914">
    <property type="entry name" value="SBP_5_dom"/>
</dbReference>
<reference evidence="7 8" key="1">
    <citation type="journal article" date="2024" name="Int. J. Mol. Sci.">
        <title>Exploration of Alicyclobacillus spp. Genome in Search of Antibiotic Resistance.</title>
        <authorList>
            <person name="Bucka-Kolendo J."/>
            <person name="Kiousi D.E."/>
            <person name="Dekowska A."/>
            <person name="Mikolajczuk-Szczyrba A."/>
            <person name="Karadedos D.M."/>
            <person name="Michael P."/>
            <person name="Galanis A."/>
            <person name="Sokolowska B."/>
        </authorList>
    </citation>
    <scope>NUCLEOTIDE SEQUENCE [LARGE SCALE GENOMIC DNA]</scope>
    <source>
        <strain evidence="7 8">KKP 3000</strain>
    </source>
</reference>
<name>A0ABV5AB31_9BACL</name>
<dbReference type="PANTHER" id="PTHR30290:SF9">
    <property type="entry name" value="OLIGOPEPTIDE-BINDING PROTEIN APPA"/>
    <property type="match status" value="1"/>
</dbReference>
<feature type="signal peptide" evidence="5">
    <location>
        <begin position="1"/>
        <end position="27"/>
    </location>
</feature>
<keyword evidence="2" id="KW-0813">Transport</keyword>
<organism evidence="7 8">
    <name type="scientific">Alicyclobacillus fastidiosus</name>
    <dbReference type="NCBI Taxonomy" id="392011"/>
    <lineage>
        <taxon>Bacteria</taxon>
        <taxon>Bacillati</taxon>
        <taxon>Bacillota</taxon>
        <taxon>Bacilli</taxon>
        <taxon>Bacillales</taxon>
        <taxon>Alicyclobacillaceae</taxon>
        <taxon>Alicyclobacillus</taxon>
    </lineage>
</organism>
<evidence type="ECO:0000256" key="5">
    <source>
        <dbReference type="SAM" id="SignalP"/>
    </source>
</evidence>
<dbReference type="CDD" id="cd08509">
    <property type="entry name" value="PBP2_TmCBP_oligosaccharides_like"/>
    <property type="match status" value="1"/>
</dbReference>
<dbReference type="RefSeq" id="WP_275475466.1">
    <property type="nucleotide sequence ID" value="NZ_CP162940.1"/>
</dbReference>
<sequence length="562" mass="61248">MKKRIIGMSTLALTCLIAAVGCGQSDANANSTSSNSQGATSPHVGGSISISPQENGPWADVFNPYSPNGNTSDISKVIYEPLVEWDSNTGTSKAWLAKSWTWSDGNKVLTIHLQPGVKWSNGKSFTSADVVFTYNMLKKYPALDSNGLWSFMKSISATGPDTVQVVLKQPNSTFFYYFSGVPIVSTFQFQGVNPLTFQDQHPIGTGPYMLQTFNSQQITLTRNPHYWQPGKPYLQTINYPAETSNDSTILGLESGQIQWASIFSPSLETSYVKKDPTSNHFNDGQAPAFDSLYVNLHSYPLNLPVVRKAISMALDRSKLSEIGESGYASPVSSLDGIPDSLAGQWGTPSLKTEFPATYNVSMAKQMLLKAGFKVSGSKMITPQGKPFAINMIVPAPFTDYVTLSNQIASMLGQIGITVNQQSVSASQYADDMAKGNFQMGVYWTPSGPNPFFILNGLMNTQYGGPIGSTALGSNYGRFANSQVQKLAQQFEETEDSSTQKTIIDQLATIYGEELPVIPLLDSDTTDEYSSKTIDGWPTKQDPYWDTLAYGGPLVVLTHLFQK</sequence>
<keyword evidence="8" id="KW-1185">Reference proteome</keyword>
<dbReference type="EMBL" id="JBDXSU010000003">
    <property type="protein sequence ID" value="MFB5189469.1"/>
    <property type="molecule type" value="Genomic_DNA"/>
</dbReference>
<dbReference type="Gene3D" id="3.40.190.10">
    <property type="entry name" value="Periplasmic binding protein-like II"/>
    <property type="match status" value="1"/>
</dbReference>
<evidence type="ECO:0000256" key="4">
    <source>
        <dbReference type="SAM" id="MobiDB-lite"/>
    </source>
</evidence>
<evidence type="ECO:0000313" key="7">
    <source>
        <dbReference type="EMBL" id="MFB5189469.1"/>
    </source>
</evidence>
<feature type="domain" description="Solute-binding protein family 5" evidence="6">
    <location>
        <begin position="94"/>
        <end position="459"/>
    </location>
</feature>
<evidence type="ECO:0000256" key="3">
    <source>
        <dbReference type="ARBA" id="ARBA00022729"/>
    </source>
</evidence>